<dbReference type="Proteomes" id="UP000414364">
    <property type="component" value="Unassembled WGS sequence"/>
</dbReference>
<evidence type="ECO:0000313" key="1">
    <source>
        <dbReference type="EMBL" id="MQS76643.1"/>
    </source>
</evidence>
<evidence type="ECO:0000313" key="4">
    <source>
        <dbReference type="Proteomes" id="UP000414364"/>
    </source>
</evidence>
<dbReference type="Pfam" id="PF06486">
    <property type="entry name" value="DUF1093"/>
    <property type="match status" value="1"/>
</dbReference>
<proteinExistence type="predicted"/>
<dbReference type="PANTHER" id="PTHR36433">
    <property type="entry name" value="HYPOTHETICAL CYTOSOLIC PROTEIN"/>
    <property type="match status" value="1"/>
</dbReference>
<dbReference type="PANTHER" id="PTHR36433:SF2">
    <property type="entry name" value="YXEA FAMILY PROTEIN"/>
    <property type="match status" value="1"/>
</dbReference>
<dbReference type="AlphaFoldDB" id="A0A5P0ZQV8"/>
<dbReference type="EMBL" id="VDFP01000022">
    <property type="protein sequence ID" value="MQS76643.1"/>
    <property type="molecule type" value="Genomic_DNA"/>
</dbReference>
<comment type="caution">
    <text evidence="1">The sequence shown here is derived from an EMBL/GenBank/DDBJ whole genome shotgun (WGS) entry which is preliminary data.</text>
</comment>
<evidence type="ECO:0000313" key="2">
    <source>
        <dbReference type="EMBL" id="MQS97796.1"/>
    </source>
</evidence>
<gene>
    <name evidence="2" type="ORF">FHL05_07825</name>
    <name evidence="1" type="ORF">FHL06_09690</name>
</gene>
<evidence type="ECO:0000313" key="3">
    <source>
        <dbReference type="Proteomes" id="UP000371423"/>
    </source>
</evidence>
<dbReference type="OrthoDB" id="2290026at2"/>
<accession>A0A5P0ZQV8</accession>
<dbReference type="Gene3D" id="2.40.50.480">
    <property type="match status" value="1"/>
</dbReference>
<reference evidence="3 4" key="1">
    <citation type="journal article" date="2019" name="Syst. Appl. Microbiol.">
        <title>Polyphasic characterization of two novel Lactobacillus spp. isolated from blown salami packages: Description of Lactobacillus halodurans sp. nov. and Lactobacillus salsicarnum sp. nov.</title>
        <authorList>
            <person name="Schuster J.A."/>
            <person name="Klingl A."/>
            <person name="Vogel R.F."/>
            <person name="Ehrmann M.A."/>
        </authorList>
    </citation>
    <scope>NUCLEOTIDE SEQUENCE [LARGE SCALE GENOMIC DNA]</scope>
    <source>
        <strain evidence="2 3">TMW 1.1920</strain>
        <strain evidence="1 4">TMW 1.2172</strain>
    </source>
</reference>
<name>A0A5P0ZQV8_9LACO</name>
<sequence length="134" mass="15422">MRSYLRVFLLGIFLLGLGYLGGCLYAKNNTSEVAQIFNKFNILAKRESRYVRIDNKNAKDKDGYGNYTYNLKSYDKKGKEAPISFTGMGKLKSGHYLKIDTKGSYVYTYKEVFKKDIPSNIFKRVQMGRSAHED</sequence>
<keyword evidence="3" id="KW-1185">Reference proteome</keyword>
<protein>
    <submittedName>
        <fullName evidence="1">YxeA family protein</fullName>
    </submittedName>
</protein>
<organism evidence="1 4">
    <name type="scientific">Companilactobacillus halodurans</name>
    <dbReference type="NCBI Taxonomy" id="2584183"/>
    <lineage>
        <taxon>Bacteria</taxon>
        <taxon>Bacillati</taxon>
        <taxon>Bacillota</taxon>
        <taxon>Bacilli</taxon>
        <taxon>Lactobacillales</taxon>
        <taxon>Lactobacillaceae</taxon>
        <taxon>Companilactobacillus</taxon>
    </lineage>
</organism>
<dbReference type="EMBL" id="VDFO01000027">
    <property type="protein sequence ID" value="MQS97796.1"/>
    <property type="molecule type" value="Genomic_DNA"/>
</dbReference>
<dbReference type="NCBIfam" id="TIGR01655">
    <property type="entry name" value="yxeA_fam"/>
    <property type="match status" value="1"/>
</dbReference>
<dbReference type="RefSeq" id="WP_153386147.1">
    <property type="nucleotide sequence ID" value="NZ_VDFO01000027.1"/>
</dbReference>
<dbReference type="Proteomes" id="UP000371423">
    <property type="component" value="Unassembled WGS sequence"/>
</dbReference>
<dbReference type="InterPro" id="IPR006542">
    <property type="entry name" value="DUF1093"/>
</dbReference>
<dbReference type="SUPFAM" id="SSF159121">
    <property type="entry name" value="BC4932-like"/>
    <property type="match status" value="1"/>
</dbReference>
<dbReference type="InterPro" id="IPR036166">
    <property type="entry name" value="YxeA-like_sf"/>
</dbReference>